<evidence type="ECO:0000313" key="3">
    <source>
        <dbReference type="Proteomes" id="UP000018888"/>
    </source>
</evidence>
<evidence type="ECO:0000256" key="1">
    <source>
        <dbReference type="SAM" id="Phobius"/>
    </source>
</evidence>
<keyword evidence="3" id="KW-1185">Reference proteome</keyword>
<dbReference type="EMBL" id="AUPC02000036">
    <property type="protein sequence ID" value="POG77968.1"/>
    <property type="molecule type" value="Genomic_DNA"/>
</dbReference>
<name>A0A2P4QK40_RHIID</name>
<keyword evidence="1" id="KW-1133">Transmembrane helix</keyword>
<proteinExistence type="predicted"/>
<accession>A0A2P4QK40</accession>
<evidence type="ECO:0000313" key="2">
    <source>
        <dbReference type="EMBL" id="POG77968.1"/>
    </source>
</evidence>
<dbReference type="Proteomes" id="UP000018888">
    <property type="component" value="Unassembled WGS sequence"/>
</dbReference>
<feature type="non-terminal residue" evidence="2">
    <location>
        <position position="1"/>
    </location>
</feature>
<feature type="transmembrane region" description="Helical" evidence="1">
    <location>
        <begin position="35"/>
        <end position="53"/>
    </location>
</feature>
<gene>
    <name evidence="2" type="ORF">GLOIN_2v1543156</name>
</gene>
<keyword evidence="1" id="KW-0472">Membrane</keyword>
<keyword evidence="1" id="KW-0812">Transmembrane</keyword>
<comment type="caution">
    <text evidence="2">The sequence shown here is derived from an EMBL/GenBank/DDBJ whole genome shotgun (WGS) entry which is preliminary data.</text>
</comment>
<sequence length="54" mass="6756">IDYIPVYRLQFSAFVKLTNIPHFMKIVSLKFIYKIYYLKNCILLIFKFVYFYYI</sequence>
<organism evidence="2 3">
    <name type="scientific">Rhizophagus irregularis (strain DAOM 181602 / DAOM 197198 / MUCL 43194)</name>
    <name type="common">Arbuscular mycorrhizal fungus</name>
    <name type="synonym">Glomus intraradices</name>
    <dbReference type="NCBI Taxonomy" id="747089"/>
    <lineage>
        <taxon>Eukaryota</taxon>
        <taxon>Fungi</taxon>
        <taxon>Fungi incertae sedis</taxon>
        <taxon>Mucoromycota</taxon>
        <taxon>Glomeromycotina</taxon>
        <taxon>Glomeromycetes</taxon>
        <taxon>Glomerales</taxon>
        <taxon>Glomeraceae</taxon>
        <taxon>Rhizophagus</taxon>
    </lineage>
</organism>
<reference evidence="2 3" key="1">
    <citation type="journal article" date="2013" name="Proc. Natl. Acad. Sci. U.S.A.">
        <title>Genome of an arbuscular mycorrhizal fungus provides insight into the oldest plant symbiosis.</title>
        <authorList>
            <person name="Tisserant E."/>
            <person name="Malbreil M."/>
            <person name="Kuo A."/>
            <person name="Kohler A."/>
            <person name="Symeonidi A."/>
            <person name="Balestrini R."/>
            <person name="Charron P."/>
            <person name="Duensing N."/>
            <person name="Frei Dit Frey N."/>
            <person name="Gianinazzi-Pearson V."/>
            <person name="Gilbert L.B."/>
            <person name="Handa Y."/>
            <person name="Herr J.R."/>
            <person name="Hijri M."/>
            <person name="Koul R."/>
            <person name="Kawaguchi M."/>
            <person name="Krajinski F."/>
            <person name="Lammers P.J."/>
            <person name="Masclaux F.G."/>
            <person name="Murat C."/>
            <person name="Morin E."/>
            <person name="Ndikumana S."/>
            <person name="Pagni M."/>
            <person name="Petitpierre D."/>
            <person name="Requena N."/>
            <person name="Rosikiewicz P."/>
            <person name="Riley R."/>
            <person name="Saito K."/>
            <person name="San Clemente H."/>
            <person name="Shapiro H."/>
            <person name="van Tuinen D."/>
            <person name="Becard G."/>
            <person name="Bonfante P."/>
            <person name="Paszkowski U."/>
            <person name="Shachar-Hill Y.Y."/>
            <person name="Tuskan G.A."/>
            <person name="Young P.W."/>
            <person name="Sanders I.R."/>
            <person name="Henrissat B."/>
            <person name="Rensing S.A."/>
            <person name="Grigoriev I.V."/>
            <person name="Corradi N."/>
            <person name="Roux C."/>
            <person name="Martin F."/>
        </authorList>
    </citation>
    <scope>NUCLEOTIDE SEQUENCE [LARGE SCALE GENOMIC DNA]</scope>
    <source>
        <strain evidence="2 3">DAOM 197198</strain>
    </source>
</reference>
<reference evidence="2 3" key="2">
    <citation type="journal article" date="2018" name="New Phytol.">
        <title>High intraspecific genome diversity in the model arbuscular mycorrhizal symbiont Rhizophagus irregularis.</title>
        <authorList>
            <person name="Chen E.C.H."/>
            <person name="Morin E."/>
            <person name="Beaudet D."/>
            <person name="Noel J."/>
            <person name="Yildirir G."/>
            <person name="Ndikumana S."/>
            <person name="Charron P."/>
            <person name="St-Onge C."/>
            <person name="Giorgi J."/>
            <person name="Kruger M."/>
            <person name="Marton T."/>
            <person name="Ropars J."/>
            <person name="Grigoriev I.V."/>
            <person name="Hainaut M."/>
            <person name="Henrissat B."/>
            <person name="Roux C."/>
            <person name="Martin F."/>
            <person name="Corradi N."/>
        </authorList>
    </citation>
    <scope>NUCLEOTIDE SEQUENCE [LARGE SCALE GENOMIC DNA]</scope>
    <source>
        <strain evidence="2 3">DAOM 197198</strain>
    </source>
</reference>
<dbReference type="AlphaFoldDB" id="A0A2P4QK40"/>
<protein>
    <submittedName>
        <fullName evidence="2">Uncharacterized protein</fullName>
    </submittedName>
</protein>